<reference evidence="2" key="1">
    <citation type="submission" date="2019-10" db="EMBL/GenBank/DDBJ databases">
        <authorList>
            <consortium name="DOE Joint Genome Institute"/>
            <person name="Kuo A."/>
            <person name="Miyauchi S."/>
            <person name="Kiss E."/>
            <person name="Drula E."/>
            <person name="Kohler A."/>
            <person name="Sanchez-Garcia M."/>
            <person name="Andreopoulos B."/>
            <person name="Barry K.W."/>
            <person name="Bonito G."/>
            <person name="Buee M."/>
            <person name="Carver A."/>
            <person name="Chen C."/>
            <person name="Cichocki N."/>
            <person name="Clum A."/>
            <person name="Culley D."/>
            <person name="Crous P.W."/>
            <person name="Fauchery L."/>
            <person name="Girlanda M."/>
            <person name="Hayes R."/>
            <person name="Keri Z."/>
            <person name="LaButti K."/>
            <person name="Lipzen A."/>
            <person name="Lombard V."/>
            <person name="Magnuson J."/>
            <person name="Maillard F."/>
            <person name="Morin E."/>
            <person name="Murat C."/>
            <person name="Nolan M."/>
            <person name="Ohm R."/>
            <person name="Pangilinan J."/>
            <person name="Pereira M."/>
            <person name="Perotto S."/>
            <person name="Peter M."/>
            <person name="Riley R."/>
            <person name="Sitrit Y."/>
            <person name="Stielow B."/>
            <person name="Szollosi G."/>
            <person name="Zifcakova L."/>
            <person name="Stursova M."/>
            <person name="Spatafora J.W."/>
            <person name="Tedersoo L."/>
            <person name="Vaario L.-M."/>
            <person name="Yamada A."/>
            <person name="Yan M."/>
            <person name="Wang P."/>
            <person name="Xu J."/>
            <person name="Bruns T."/>
            <person name="Baldrian P."/>
            <person name="Vilgalys R."/>
            <person name="Henrissat B."/>
            <person name="Grigoriev I.V."/>
            <person name="Hibbett D."/>
            <person name="Nagy L.G."/>
            <person name="Martin F.M."/>
        </authorList>
    </citation>
    <scope>NUCLEOTIDE SEQUENCE</scope>
    <source>
        <strain evidence="2">BED1</strain>
    </source>
</reference>
<reference evidence="2" key="2">
    <citation type="journal article" date="2020" name="Nat. Commun.">
        <title>Large-scale genome sequencing of mycorrhizal fungi provides insights into the early evolution of symbiotic traits.</title>
        <authorList>
            <person name="Miyauchi S."/>
            <person name="Kiss E."/>
            <person name="Kuo A."/>
            <person name="Drula E."/>
            <person name="Kohler A."/>
            <person name="Sanchez-Garcia M."/>
            <person name="Morin E."/>
            <person name="Andreopoulos B."/>
            <person name="Barry K.W."/>
            <person name="Bonito G."/>
            <person name="Buee M."/>
            <person name="Carver A."/>
            <person name="Chen C."/>
            <person name="Cichocki N."/>
            <person name="Clum A."/>
            <person name="Culley D."/>
            <person name="Crous P.W."/>
            <person name="Fauchery L."/>
            <person name="Girlanda M."/>
            <person name="Hayes R.D."/>
            <person name="Keri Z."/>
            <person name="LaButti K."/>
            <person name="Lipzen A."/>
            <person name="Lombard V."/>
            <person name="Magnuson J."/>
            <person name="Maillard F."/>
            <person name="Murat C."/>
            <person name="Nolan M."/>
            <person name="Ohm R.A."/>
            <person name="Pangilinan J."/>
            <person name="Pereira M.F."/>
            <person name="Perotto S."/>
            <person name="Peter M."/>
            <person name="Pfister S."/>
            <person name="Riley R."/>
            <person name="Sitrit Y."/>
            <person name="Stielow J.B."/>
            <person name="Szollosi G."/>
            <person name="Zifcakova L."/>
            <person name="Stursova M."/>
            <person name="Spatafora J.W."/>
            <person name="Tedersoo L."/>
            <person name="Vaario L.M."/>
            <person name="Yamada A."/>
            <person name="Yan M."/>
            <person name="Wang P."/>
            <person name="Xu J."/>
            <person name="Bruns T."/>
            <person name="Baldrian P."/>
            <person name="Vilgalys R."/>
            <person name="Dunand C."/>
            <person name="Henrissat B."/>
            <person name="Grigoriev I.V."/>
            <person name="Hibbett D."/>
            <person name="Nagy L.G."/>
            <person name="Martin F.M."/>
        </authorList>
    </citation>
    <scope>NUCLEOTIDE SEQUENCE</scope>
    <source>
        <strain evidence="2">BED1</strain>
    </source>
</reference>
<comment type="caution">
    <text evidence="2">The sequence shown here is derived from an EMBL/GenBank/DDBJ whole genome shotgun (WGS) entry which is preliminary data.</text>
</comment>
<feature type="chain" id="PRO_5042179519" description="Ser-Thr-rich glycosyl-phosphatidyl-inositol-anchored membrane family-domain-containing protein" evidence="1">
    <location>
        <begin position="21"/>
        <end position="182"/>
    </location>
</feature>
<evidence type="ECO:0008006" key="4">
    <source>
        <dbReference type="Google" id="ProtNLM"/>
    </source>
</evidence>
<protein>
    <recommendedName>
        <fullName evidence="4">Ser-Thr-rich glycosyl-phosphatidyl-inositol-anchored membrane family-domain-containing protein</fullName>
    </recommendedName>
</protein>
<accession>A0AAD4BVZ1</accession>
<evidence type="ECO:0000313" key="2">
    <source>
        <dbReference type="EMBL" id="KAF8440832.1"/>
    </source>
</evidence>
<feature type="signal peptide" evidence="1">
    <location>
        <begin position="1"/>
        <end position="20"/>
    </location>
</feature>
<name>A0AAD4BVZ1_BOLED</name>
<proteinExistence type="predicted"/>
<evidence type="ECO:0000313" key="3">
    <source>
        <dbReference type="Proteomes" id="UP001194468"/>
    </source>
</evidence>
<sequence>MLMFTQYVLLLTSLLSSVLTLPLVRRDVVDPPITSPTAGTIWHVGQTQTVTWNSTGLPVNQTNPRGMLVLGYLFNNSEHLMLNSPLATNLNYSVGQAQITVPNVPTRSDYIIVLFGDSGNASPEFTIINDASSSSAPPHPHPPLLHPILPSPTAMTTPPATAPATFKSFTITSHIYHPIHLP</sequence>
<dbReference type="Proteomes" id="UP001194468">
    <property type="component" value="Unassembled WGS sequence"/>
</dbReference>
<gene>
    <name evidence="2" type="ORF">L210DRAFT_2116394</name>
</gene>
<keyword evidence="1" id="KW-0732">Signal</keyword>
<organism evidence="2 3">
    <name type="scientific">Boletus edulis BED1</name>
    <dbReference type="NCBI Taxonomy" id="1328754"/>
    <lineage>
        <taxon>Eukaryota</taxon>
        <taxon>Fungi</taxon>
        <taxon>Dikarya</taxon>
        <taxon>Basidiomycota</taxon>
        <taxon>Agaricomycotina</taxon>
        <taxon>Agaricomycetes</taxon>
        <taxon>Agaricomycetidae</taxon>
        <taxon>Boletales</taxon>
        <taxon>Boletineae</taxon>
        <taxon>Boletaceae</taxon>
        <taxon>Boletoideae</taxon>
        <taxon>Boletus</taxon>
    </lineage>
</organism>
<dbReference type="AlphaFoldDB" id="A0AAD4BVZ1"/>
<evidence type="ECO:0000256" key="1">
    <source>
        <dbReference type="SAM" id="SignalP"/>
    </source>
</evidence>
<keyword evidence="3" id="KW-1185">Reference proteome</keyword>
<dbReference type="EMBL" id="WHUW01000011">
    <property type="protein sequence ID" value="KAF8440832.1"/>
    <property type="molecule type" value="Genomic_DNA"/>
</dbReference>